<accession>A0A9X5AP90</accession>
<evidence type="ECO:0008006" key="3">
    <source>
        <dbReference type="Google" id="ProtNLM"/>
    </source>
</evidence>
<reference evidence="1 2" key="1">
    <citation type="journal article" date="2019" name="Nat. Med.">
        <title>A library of human gut bacterial isolates paired with longitudinal multiomics data enables mechanistic microbiome research.</title>
        <authorList>
            <person name="Poyet M."/>
            <person name="Groussin M."/>
            <person name="Gibbons S.M."/>
            <person name="Avila-Pacheco J."/>
            <person name="Jiang X."/>
            <person name="Kearney S.M."/>
            <person name="Perrotta A.R."/>
            <person name="Berdy B."/>
            <person name="Zhao S."/>
            <person name="Lieberman T.D."/>
            <person name="Swanson P.K."/>
            <person name="Smith M."/>
            <person name="Roesemann S."/>
            <person name="Alexander J.E."/>
            <person name="Rich S.A."/>
            <person name="Livny J."/>
            <person name="Vlamakis H."/>
            <person name="Clish C."/>
            <person name="Bullock K."/>
            <person name="Deik A."/>
            <person name="Scott J."/>
            <person name="Pierce K.A."/>
            <person name="Xavier R.J."/>
            <person name="Alm E.J."/>
        </authorList>
    </citation>
    <scope>NUCLEOTIDE SEQUENCE [LARGE SCALE GENOMIC DNA]</scope>
    <source>
        <strain evidence="1 2">BIOML-A198</strain>
    </source>
</reference>
<sequence length="119" mass="13981">MINVKDQVYGALKDICENISDGFPSDWETFPAITYVEEENSVYEWTDGKEDKSKLRYKIDIFHERSTSTLALEVDKRLSKLGLRRTMCQDVTDLSELKHKVMRYEGIIDNDTELVYQNY</sequence>
<organism evidence="1 2">
    <name type="scientific">Turicibacter sanguinis</name>
    <dbReference type="NCBI Taxonomy" id="154288"/>
    <lineage>
        <taxon>Bacteria</taxon>
        <taxon>Bacillati</taxon>
        <taxon>Bacillota</taxon>
        <taxon>Erysipelotrichia</taxon>
        <taxon>Erysipelotrichales</taxon>
        <taxon>Turicibacteraceae</taxon>
        <taxon>Turicibacter</taxon>
    </lineage>
</organism>
<dbReference type="RefSeq" id="WP_155223000.1">
    <property type="nucleotide sequence ID" value="NZ_JADPLS010000012.1"/>
</dbReference>
<protein>
    <recommendedName>
        <fullName evidence="3">DUF3168 domain-containing protein</fullName>
    </recommendedName>
</protein>
<proteinExistence type="predicted"/>
<gene>
    <name evidence="1" type="ORF">GMA92_12480</name>
</gene>
<comment type="caution">
    <text evidence="1">The sequence shown here is derived from an EMBL/GenBank/DDBJ whole genome shotgun (WGS) entry which is preliminary data.</text>
</comment>
<dbReference type="AlphaFoldDB" id="A0A9X5AP90"/>
<evidence type="ECO:0000313" key="2">
    <source>
        <dbReference type="Proteomes" id="UP000487649"/>
    </source>
</evidence>
<name>A0A9X5AP90_9FIRM</name>
<dbReference type="Proteomes" id="UP000487649">
    <property type="component" value="Unassembled WGS sequence"/>
</dbReference>
<evidence type="ECO:0000313" key="1">
    <source>
        <dbReference type="EMBL" id="MTK22228.1"/>
    </source>
</evidence>
<dbReference type="EMBL" id="WMQE01000033">
    <property type="protein sequence ID" value="MTK22228.1"/>
    <property type="molecule type" value="Genomic_DNA"/>
</dbReference>